<gene>
    <name evidence="9" type="ORF">P8V03_04780</name>
</gene>
<feature type="transmembrane region" description="Helical" evidence="8">
    <location>
        <begin position="148"/>
        <end position="165"/>
    </location>
</feature>
<feature type="transmembrane region" description="Helical" evidence="8">
    <location>
        <begin position="268"/>
        <end position="288"/>
    </location>
</feature>
<dbReference type="Proteomes" id="UP001281656">
    <property type="component" value="Unassembled WGS sequence"/>
</dbReference>
<dbReference type="Pfam" id="PF03845">
    <property type="entry name" value="Spore_permease"/>
    <property type="match status" value="1"/>
</dbReference>
<dbReference type="InterPro" id="IPR004761">
    <property type="entry name" value="Spore_GerAB"/>
</dbReference>
<feature type="transmembrane region" description="Helical" evidence="8">
    <location>
        <begin position="113"/>
        <end position="136"/>
    </location>
</feature>
<evidence type="ECO:0000256" key="1">
    <source>
        <dbReference type="ARBA" id="ARBA00004141"/>
    </source>
</evidence>
<organism evidence="9 10">
    <name type="scientific">Clostridium tanneri</name>
    <dbReference type="NCBI Taxonomy" id="3037988"/>
    <lineage>
        <taxon>Bacteria</taxon>
        <taxon>Bacillati</taxon>
        <taxon>Bacillota</taxon>
        <taxon>Clostridia</taxon>
        <taxon>Eubacteriales</taxon>
        <taxon>Clostridiaceae</taxon>
        <taxon>Clostridium</taxon>
    </lineage>
</organism>
<feature type="transmembrane region" description="Helical" evidence="8">
    <location>
        <begin position="41"/>
        <end position="63"/>
    </location>
</feature>
<protein>
    <submittedName>
        <fullName evidence="9">Spore germination protein</fullName>
    </submittedName>
</protein>
<reference evidence="9 10" key="1">
    <citation type="submission" date="2023-04" db="EMBL/GenBank/DDBJ databases">
        <title>Clostridium tannerae sp. nov., isolated from the fecal material of an alpaca.</title>
        <authorList>
            <person name="Miller S."/>
            <person name="Hendry M."/>
            <person name="King J."/>
            <person name="Sankaranarayanan K."/>
            <person name="Lawson P.A."/>
        </authorList>
    </citation>
    <scope>NUCLEOTIDE SEQUENCE [LARGE SCALE GENOMIC DNA]</scope>
    <source>
        <strain evidence="9 10">A1-XYC3</strain>
    </source>
</reference>
<evidence type="ECO:0000313" key="9">
    <source>
        <dbReference type="EMBL" id="MDW8800467.1"/>
    </source>
</evidence>
<evidence type="ECO:0000256" key="6">
    <source>
        <dbReference type="ARBA" id="ARBA00022989"/>
    </source>
</evidence>
<comment type="caution">
    <text evidence="9">The sequence shown here is derived from an EMBL/GenBank/DDBJ whole genome shotgun (WGS) entry which is preliminary data.</text>
</comment>
<dbReference type="PANTHER" id="PTHR34975:SF2">
    <property type="entry name" value="SPORE GERMINATION PROTEIN A2"/>
    <property type="match status" value="1"/>
</dbReference>
<proteinExistence type="inferred from homology"/>
<sequence length="368" mass="41689">MENDWNSITSKQLIAFIVSSQIGIGILTLPSTLAEDVGHDGWIVVLLAGMLFSTLTLLIMLFLRRFDGKSLIEINKVIYGKYFSLIVSLIYIIYVYFGTIVTLRAFVEMVRITILKLTPIFALVLLCLIPEIYLAWYGLKAISRFGNVIYIVLFSSIILYLFSLYDYRMDFILPIGEAGIPAILKTTLATTMSYLGPELALFIYSDIKDKDKALKYAVLGNFITTLFYTATVLVLTLFFGEEMLLRLVFPLFSFSSSHRVFVFERLDLIFVSLWMPSMGTTMLSYYFCTYYGLSKLMRIPIGTRDINSSRIALFIGILLLVVPLSLLPKTSIEIRNLLNILGYVGMGVIILTLISYFICLLRARSGLK</sequence>
<feature type="transmembrane region" description="Helical" evidence="8">
    <location>
        <begin position="83"/>
        <end position="107"/>
    </location>
</feature>
<dbReference type="NCBIfam" id="TIGR00912">
    <property type="entry name" value="2A0309"/>
    <property type="match status" value="1"/>
</dbReference>
<keyword evidence="3" id="KW-0813">Transport</keyword>
<accession>A0ABU4JQR1</accession>
<name>A0ABU4JQR1_9CLOT</name>
<keyword evidence="5 8" id="KW-0812">Transmembrane</keyword>
<evidence type="ECO:0000256" key="5">
    <source>
        <dbReference type="ARBA" id="ARBA00022692"/>
    </source>
</evidence>
<feature type="transmembrane region" description="Helical" evidence="8">
    <location>
        <begin position="216"/>
        <end position="239"/>
    </location>
</feature>
<keyword evidence="10" id="KW-1185">Reference proteome</keyword>
<feature type="transmembrane region" description="Helical" evidence="8">
    <location>
        <begin position="12"/>
        <end position="29"/>
    </location>
</feature>
<feature type="transmembrane region" description="Helical" evidence="8">
    <location>
        <begin position="309"/>
        <end position="328"/>
    </location>
</feature>
<dbReference type="Gene3D" id="1.20.1740.10">
    <property type="entry name" value="Amino acid/polyamine transporter I"/>
    <property type="match status" value="1"/>
</dbReference>
<evidence type="ECO:0000256" key="3">
    <source>
        <dbReference type="ARBA" id="ARBA00022448"/>
    </source>
</evidence>
<keyword evidence="7 8" id="KW-0472">Membrane</keyword>
<dbReference type="PANTHER" id="PTHR34975">
    <property type="entry name" value="SPORE GERMINATION PROTEIN A2"/>
    <property type="match status" value="1"/>
</dbReference>
<feature type="transmembrane region" description="Helical" evidence="8">
    <location>
        <begin position="340"/>
        <end position="361"/>
    </location>
</feature>
<dbReference type="EMBL" id="JARUJP010000004">
    <property type="protein sequence ID" value="MDW8800467.1"/>
    <property type="molecule type" value="Genomic_DNA"/>
</dbReference>
<feature type="transmembrane region" description="Helical" evidence="8">
    <location>
        <begin position="171"/>
        <end position="195"/>
    </location>
</feature>
<evidence type="ECO:0000256" key="4">
    <source>
        <dbReference type="ARBA" id="ARBA00022544"/>
    </source>
</evidence>
<comment type="subcellular location">
    <subcellularLocation>
        <location evidence="1">Membrane</location>
        <topology evidence="1">Multi-pass membrane protein</topology>
    </subcellularLocation>
</comment>
<keyword evidence="4" id="KW-0309">Germination</keyword>
<keyword evidence="6 8" id="KW-1133">Transmembrane helix</keyword>
<evidence type="ECO:0000313" key="10">
    <source>
        <dbReference type="Proteomes" id="UP001281656"/>
    </source>
</evidence>
<comment type="similarity">
    <text evidence="2">Belongs to the amino acid-polyamine-organocation (APC) superfamily. Spore germination protein (SGP) (TC 2.A.3.9) family.</text>
</comment>
<evidence type="ECO:0000256" key="7">
    <source>
        <dbReference type="ARBA" id="ARBA00023136"/>
    </source>
</evidence>
<evidence type="ECO:0000256" key="2">
    <source>
        <dbReference type="ARBA" id="ARBA00007998"/>
    </source>
</evidence>
<dbReference type="RefSeq" id="WP_261673196.1">
    <property type="nucleotide sequence ID" value="NZ_JARUJP010000004.1"/>
</dbReference>
<evidence type="ECO:0000256" key="8">
    <source>
        <dbReference type="SAM" id="Phobius"/>
    </source>
</evidence>